<feature type="transmembrane region" description="Helical" evidence="4">
    <location>
        <begin position="354"/>
        <end position="376"/>
    </location>
</feature>
<gene>
    <name evidence="6" type="ORF">DI595_03445</name>
</gene>
<evidence type="ECO:0000313" key="6">
    <source>
        <dbReference type="EMBL" id="PZP53464.1"/>
    </source>
</evidence>
<feature type="transmembrane region" description="Helical" evidence="4">
    <location>
        <begin position="296"/>
        <end position="316"/>
    </location>
</feature>
<feature type="transmembrane region" description="Helical" evidence="4">
    <location>
        <begin position="113"/>
        <end position="133"/>
    </location>
</feature>
<dbReference type="Pfam" id="PF07690">
    <property type="entry name" value="MFS_1"/>
    <property type="match status" value="1"/>
</dbReference>
<keyword evidence="3 4" id="KW-0472">Membrane</keyword>
<feature type="transmembrane region" description="Helical" evidence="4">
    <location>
        <begin position="256"/>
        <end position="275"/>
    </location>
</feature>
<feature type="transmembrane region" description="Helical" evidence="4">
    <location>
        <begin position="178"/>
        <end position="198"/>
    </location>
</feature>
<dbReference type="PANTHER" id="PTHR23527:SF1">
    <property type="entry name" value="BLL3282 PROTEIN"/>
    <property type="match status" value="1"/>
</dbReference>
<dbReference type="InterPro" id="IPR020846">
    <property type="entry name" value="MFS_dom"/>
</dbReference>
<feature type="transmembrane region" description="Helical" evidence="4">
    <location>
        <begin position="51"/>
        <end position="77"/>
    </location>
</feature>
<dbReference type="GO" id="GO:0022857">
    <property type="term" value="F:transmembrane transporter activity"/>
    <property type="evidence" value="ECO:0007669"/>
    <property type="project" value="InterPro"/>
</dbReference>
<protein>
    <submittedName>
        <fullName evidence="6">MFS transporter</fullName>
    </submittedName>
</protein>
<evidence type="ECO:0000256" key="3">
    <source>
        <dbReference type="ARBA" id="ARBA00023136"/>
    </source>
</evidence>
<dbReference type="InterPro" id="IPR052952">
    <property type="entry name" value="MFS-Transporter"/>
</dbReference>
<keyword evidence="1 4" id="KW-0812">Transmembrane</keyword>
<dbReference type="Proteomes" id="UP000249769">
    <property type="component" value="Unassembled WGS sequence"/>
</dbReference>
<evidence type="ECO:0000259" key="5">
    <source>
        <dbReference type="PROSITE" id="PS50850"/>
    </source>
</evidence>
<feature type="domain" description="Major facilitator superfamily (MFS) profile" evidence="5">
    <location>
        <begin position="22"/>
        <end position="414"/>
    </location>
</feature>
<accession>A0A2W5FGM2</accession>
<keyword evidence="2 4" id="KW-1133">Transmembrane helix</keyword>
<dbReference type="InterPro" id="IPR036259">
    <property type="entry name" value="MFS_trans_sf"/>
</dbReference>
<evidence type="ECO:0000256" key="1">
    <source>
        <dbReference type="ARBA" id="ARBA00022692"/>
    </source>
</evidence>
<evidence type="ECO:0000313" key="7">
    <source>
        <dbReference type="Proteomes" id="UP000249769"/>
    </source>
</evidence>
<dbReference type="SUPFAM" id="SSF103473">
    <property type="entry name" value="MFS general substrate transporter"/>
    <property type="match status" value="1"/>
</dbReference>
<feature type="transmembrane region" description="Helical" evidence="4">
    <location>
        <begin position="89"/>
        <end position="107"/>
    </location>
</feature>
<evidence type="ECO:0000256" key="4">
    <source>
        <dbReference type="SAM" id="Phobius"/>
    </source>
</evidence>
<name>A0A2W5FGM2_9HYPH</name>
<evidence type="ECO:0000256" key="2">
    <source>
        <dbReference type="ARBA" id="ARBA00022989"/>
    </source>
</evidence>
<feature type="transmembrane region" description="Helical" evidence="4">
    <location>
        <begin position="382"/>
        <end position="405"/>
    </location>
</feature>
<comment type="caution">
    <text evidence="6">The sequence shown here is derived from an EMBL/GenBank/DDBJ whole genome shotgun (WGS) entry which is preliminary data.</text>
</comment>
<feature type="transmembrane region" description="Helical" evidence="4">
    <location>
        <begin position="154"/>
        <end position="172"/>
    </location>
</feature>
<feature type="transmembrane region" description="Helical" evidence="4">
    <location>
        <begin position="20"/>
        <end position="45"/>
    </location>
</feature>
<dbReference type="AlphaFoldDB" id="A0A2W5FGM2"/>
<proteinExistence type="predicted"/>
<dbReference type="PANTHER" id="PTHR23527">
    <property type="entry name" value="BLL3282 PROTEIN"/>
    <property type="match status" value="1"/>
</dbReference>
<dbReference type="PROSITE" id="PS50850">
    <property type="entry name" value="MFS"/>
    <property type="match status" value="1"/>
</dbReference>
<feature type="transmembrane region" description="Helical" evidence="4">
    <location>
        <begin position="230"/>
        <end position="250"/>
    </location>
</feature>
<organism evidence="6 7">
    <name type="scientific">Agrobacterium fabrum</name>
    <dbReference type="NCBI Taxonomy" id="1176649"/>
    <lineage>
        <taxon>Bacteria</taxon>
        <taxon>Pseudomonadati</taxon>
        <taxon>Pseudomonadota</taxon>
        <taxon>Alphaproteobacteria</taxon>
        <taxon>Hyphomicrobiales</taxon>
        <taxon>Rhizobiaceae</taxon>
        <taxon>Rhizobium/Agrobacterium group</taxon>
        <taxon>Agrobacterium</taxon>
        <taxon>Agrobacterium tumefaciens complex</taxon>
    </lineage>
</organism>
<dbReference type="Gene3D" id="1.20.1250.20">
    <property type="entry name" value="MFS general substrate transporter like domains"/>
    <property type="match status" value="1"/>
</dbReference>
<sequence>MPPQISSASPRPAPAADHKIWAVLAVAVGTQTAGSFVSQGIYILVPFWREAFGVSLASASLAVTVMNGVQIATMFTLGRAIDMHGERRIVGIAMLGMAIAMACAAAFANSLPALLACIAFLGGTYAAVQPGGTRAIMRWFPPEKRGIATGFRQAAVPFGTMIAAALLPLLAVRYGWHAAAWLCAGVSIAGAALFWGLYREGSDIAAKTERPLPLAKLIRTVGQDRSFWPVLRLGIAMSAFQFTLTAHVIGFMADGLGLGLFAASSMFAVTQLAGIPGRILLPWISDRFRPGLRGQSFGLVSIIAAGVATILAALPVGTPLPVMLFLLVVLGLFGIGWFPLYLLQIAESAPKGSIASTIAFASTVCLAVMALGPYIFGLLVDHFGYGAAWSALILPVLLAALPLAIPSPRLPGARIDRQ</sequence>
<reference evidence="6 7" key="1">
    <citation type="submission" date="2017-08" db="EMBL/GenBank/DDBJ databases">
        <title>Infants hospitalized years apart are colonized by the same room-sourced microbial strains.</title>
        <authorList>
            <person name="Brooks B."/>
            <person name="Olm M.R."/>
            <person name="Firek B.A."/>
            <person name="Baker R."/>
            <person name="Thomas B.C."/>
            <person name="Morowitz M.J."/>
            <person name="Banfield J.F."/>
        </authorList>
    </citation>
    <scope>NUCLEOTIDE SEQUENCE [LARGE SCALE GENOMIC DNA]</scope>
    <source>
        <strain evidence="6">S2_009_000_R2_73</strain>
    </source>
</reference>
<feature type="transmembrane region" description="Helical" evidence="4">
    <location>
        <begin position="322"/>
        <end position="342"/>
    </location>
</feature>
<dbReference type="EMBL" id="QFOL01000017">
    <property type="protein sequence ID" value="PZP53464.1"/>
    <property type="molecule type" value="Genomic_DNA"/>
</dbReference>
<dbReference type="InterPro" id="IPR011701">
    <property type="entry name" value="MFS"/>
</dbReference>